<dbReference type="InterPro" id="IPR008979">
    <property type="entry name" value="Galactose-bd-like_sf"/>
</dbReference>
<name>A0ABD3MN44_9STRA</name>
<feature type="binding site" evidence="1">
    <location>
        <position position="420"/>
    </location>
    <ligand>
        <name>Zn(2+)</name>
        <dbReference type="ChEBI" id="CHEBI:29105"/>
        <note>catalytic</note>
    </ligand>
</feature>
<dbReference type="SUPFAM" id="SSF49785">
    <property type="entry name" value="Galactose-binding domain-like"/>
    <property type="match status" value="2"/>
</dbReference>
<keyword evidence="3" id="KW-0732">Signal</keyword>
<gene>
    <name evidence="5" type="ORF">ACHAWO_011522</name>
</gene>
<evidence type="ECO:0000313" key="6">
    <source>
        <dbReference type="Proteomes" id="UP001530400"/>
    </source>
</evidence>
<dbReference type="PROSITE" id="PS50215">
    <property type="entry name" value="ADAM_MEPRO"/>
    <property type="match status" value="1"/>
</dbReference>
<feature type="compositionally biased region" description="Polar residues" evidence="2">
    <location>
        <begin position="751"/>
        <end position="767"/>
    </location>
</feature>
<evidence type="ECO:0000259" key="4">
    <source>
        <dbReference type="PROSITE" id="PS50215"/>
    </source>
</evidence>
<proteinExistence type="predicted"/>
<keyword evidence="6" id="KW-1185">Reference proteome</keyword>
<dbReference type="PANTHER" id="PTHR33683">
    <property type="entry name" value="1, PUTATIVE-RELATED"/>
    <property type="match status" value="1"/>
</dbReference>
<dbReference type="Gene3D" id="3.40.390.10">
    <property type="entry name" value="Collagenase (Catalytic Domain)"/>
    <property type="match status" value="1"/>
</dbReference>
<dbReference type="GO" id="GO:0046872">
    <property type="term" value="F:metal ion binding"/>
    <property type="evidence" value="ECO:0007669"/>
    <property type="project" value="UniProtKB-KW"/>
</dbReference>
<evidence type="ECO:0000256" key="2">
    <source>
        <dbReference type="SAM" id="MobiDB-lite"/>
    </source>
</evidence>
<reference evidence="5 6" key="1">
    <citation type="submission" date="2024-10" db="EMBL/GenBank/DDBJ databases">
        <title>Updated reference genomes for cyclostephanoid diatoms.</title>
        <authorList>
            <person name="Roberts W.R."/>
            <person name="Alverson A.J."/>
        </authorList>
    </citation>
    <scope>NUCLEOTIDE SEQUENCE [LARGE SCALE GENOMIC DNA]</scope>
    <source>
        <strain evidence="5 6">AJA010-31</strain>
    </source>
</reference>
<keyword evidence="1" id="KW-0479">Metal-binding</keyword>
<feature type="domain" description="Peptidase M12B" evidence="4">
    <location>
        <begin position="267"/>
        <end position="475"/>
    </location>
</feature>
<feature type="binding site" evidence="1">
    <location>
        <position position="424"/>
    </location>
    <ligand>
        <name>Zn(2+)</name>
        <dbReference type="ChEBI" id="CHEBI:29105"/>
        <note>catalytic</note>
    </ligand>
</feature>
<feature type="region of interest" description="Disordered" evidence="2">
    <location>
        <begin position="751"/>
        <end position="802"/>
    </location>
</feature>
<accession>A0ABD3MN44</accession>
<keyword evidence="1" id="KW-0862">Zinc</keyword>
<evidence type="ECO:0000256" key="3">
    <source>
        <dbReference type="SAM" id="SignalP"/>
    </source>
</evidence>
<dbReference type="PANTHER" id="PTHR33683:SF46">
    <property type="entry name" value="SUSHI DOMAIN-CONTAINING PROTEIN"/>
    <property type="match status" value="1"/>
</dbReference>
<feature type="chain" id="PRO_5044770479" description="Peptidase M12B domain-containing protein" evidence="3">
    <location>
        <begin position="22"/>
        <end position="1107"/>
    </location>
</feature>
<evidence type="ECO:0000256" key="1">
    <source>
        <dbReference type="PROSITE-ProRule" id="PRU00276"/>
    </source>
</evidence>
<feature type="active site" evidence="1">
    <location>
        <position position="421"/>
    </location>
</feature>
<dbReference type="EMBL" id="JALLPJ020001402">
    <property type="protein sequence ID" value="KAL3765440.1"/>
    <property type="molecule type" value="Genomic_DNA"/>
</dbReference>
<comment type="caution">
    <text evidence="1">Lacks conserved residue(s) required for the propagation of feature annotation.</text>
</comment>
<dbReference type="Gene3D" id="2.60.120.260">
    <property type="entry name" value="Galactose-binding domain-like"/>
    <property type="match status" value="2"/>
</dbReference>
<sequence length="1107" mass="117943">MKAFISLIALGAVLTSYSTFAHIGDGVKSKATGEADPPFGNGGAIAEEAHDDNLLHRPNPRGLLHKPEPPHHPRRRLAPDESIIQVLNDGLNSGVKHPRFTITAIEGGESNSFTDAEPFQVDVVLTNPSVTNETFYSINGGENIPVDSSVKLLVADASPGSSNSFAILQVNEEAGTVEGFVQDNGRTVKLEQHQGQPTTVRDFTFKTPKDWACTAIEPVKDHEDRHLLHEHSHNPEDLTSVIAGVNFNPSNRRRVYATDTFPQAYSYQVDLYIEVDTALVDFHDPGNTVNMPNTINYVNALVSASSTIYEKEIDTHLNVLHIAKTSIYDSITNTSGALDLMESTYGDDAWHYQDPNTGLEPDLHHGVFYKSMGGGIAYLSAICSSSLGFGVSAGMQGTTQNIADAVSSGSIIWDISVFAHELGHNFGSGHTHSDYDPLIDTCGNTDAQGDYMCDGLVDGQPVSIGDATIMSYCDLCPDYSSDIVAMTFGGFWNEGNRKDINSWQNTPGVEWSNDPRRVSKTMYDFVSSRSCVAPNILPVPTQSCSVNTDCHDGIVCTVDTCVNGQCSNVFQANCCGNLICEAGESSCSDCGPFQLDAELCYSPCYTTSAFYFTVEAISDVLISGISFEMYVGVGNVAIYTAAGGYSDKYSNAAAWNNIFSGSYNVNGNWVMVDATFSPVEVSAGSQLSFAIYAAGEVWSSPLSGNNPLVADDNLKILPLAKGGNTIFSLIYTDEYSFELMYYSTLESSQTASTTQSPVTTAPATKSPVTPAPATKSPVTPAPATKSPVTPAPATKSPNNEVSCPVASKVRIELGTGQVLHMFELQVMSGGSNVALGKSTSQSSTYKNNEAQFGSAKAIDNNQGTFSHTDANAVGLAWYELDLRSEQNIDSITIFNKWCTNSNDQPGCLCRMSNAVISLVNDLGQTVATKNVGDTCGKSEVSSVYGCGESSSPTPSPANGGVSCGPQASVVKVQSLTDSPLSFFEVQVLSSGINVAEGKSASQQSTYQNNDSKFGAGKAVDGAMTTFSHTDVGGCASWQVNLGGSYSIDSLLIHNRNCGSGASDPCLCRLSHAAVSLFDQTGQLLTTILIGDMCGKNEWQHVFQCPPV</sequence>
<dbReference type="InterPro" id="IPR024079">
    <property type="entry name" value="MetalloPept_cat_dom_sf"/>
</dbReference>
<comment type="caution">
    <text evidence="5">The sequence shown here is derived from an EMBL/GenBank/DDBJ whole genome shotgun (WGS) entry which is preliminary data.</text>
</comment>
<organism evidence="5 6">
    <name type="scientific">Cyclotella atomus</name>
    <dbReference type="NCBI Taxonomy" id="382360"/>
    <lineage>
        <taxon>Eukaryota</taxon>
        <taxon>Sar</taxon>
        <taxon>Stramenopiles</taxon>
        <taxon>Ochrophyta</taxon>
        <taxon>Bacillariophyta</taxon>
        <taxon>Coscinodiscophyceae</taxon>
        <taxon>Thalassiosirophycidae</taxon>
        <taxon>Stephanodiscales</taxon>
        <taxon>Stephanodiscaceae</taxon>
        <taxon>Cyclotella</taxon>
    </lineage>
</organism>
<protein>
    <recommendedName>
        <fullName evidence="4">Peptidase M12B domain-containing protein</fullName>
    </recommendedName>
</protein>
<feature type="signal peptide" evidence="3">
    <location>
        <begin position="1"/>
        <end position="21"/>
    </location>
</feature>
<dbReference type="InterPro" id="IPR001590">
    <property type="entry name" value="Peptidase_M12B"/>
</dbReference>
<evidence type="ECO:0000313" key="5">
    <source>
        <dbReference type="EMBL" id="KAL3765440.1"/>
    </source>
</evidence>
<dbReference type="Proteomes" id="UP001530400">
    <property type="component" value="Unassembled WGS sequence"/>
</dbReference>
<feature type="region of interest" description="Disordered" evidence="2">
    <location>
        <begin position="57"/>
        <end position="76"/>
    </location>
</feature>
<dbReference type="AlphaFoldDB" id="A0ABD3MN44"/>
<dbReference type="Pfam" id="PF13582">
    <property type="entry name" value="Reprolysin_3"/>
    <property type="match status" value="1"/>
</dbReference>
<feature type="binding site" evidence="1">
    <location>
        <position position="430"/>
    </location>
    <ligand>
        <name>Zn(2+)</name>
        <dbReference type="ChEBI" id="CHEBI:29105"/>
        <note>catalytic</note>
    </ligand>
</feature>
<dbReference type="SUPFAM" id="SSF55486">
    <property type="entry name" value="Metalloproteases ('zincins'), catalytic domain"/>
    <property type="match status" value="1"/>
</dbReference>